<reference evidence="3 4" key="1">
    <citation type="submission" date="2013-07" db="EMBL/GenBank/DDBJ databases">
        <title>Completed genome of Sphingomonas sanxanigenens NX02.</title>
        <authorList>
            <person name="Ma T."/>
            <person name="Huang H."/>
            <person name="Wu M."/>
            <person name="Li X."/>
            <person name="Li G."/>
        </authorList>
    </citation>
    <scope>NUCLEOTIDE SEQUENCE [LARGE SCALE GENOMIC DNA]</scope>
    <source>
        <strain evidence="3 4">NX02</strain>
    </source>
</reference>
<sequence length="307" mass="34055">MSDAALPDPLTPPDCDLRGLEYMPLLGNHLFGSEFNARATDSEWRAALTLWWAAWGQVPAASLPDEDTALCRFADLGKDVKSWRKLRAGALHGWVKCADGRLYHPLLAKQALIAWEKRQQDRQARTTSAERKARERADRSRMFEDLAAVGVTPAWNIPTGDLRALVTEHVRDQSREKVTPVTPPVTRNVTAKTGRDGTVYSDTNVSGADAPPIDVVKAMFDEGVALLGQYGRNASSSRSIIGKWRNARGPDWVLRAIRAAKAEATGDPVEWIQGRLRRENSDEDERAAYRRLAVQEYLEADKAAGRA</sequence>
<evidence type="ECO:0008006" key="5">
    <source>
        <dbReference type="Google" id="ProtNLM"/>
    </source>
</evidence>
<dbReference type="KEGG" id="ssan:NX02_29235"/>
<dbReference type="EMBL" id="CP006644">
    <property type="protein sequence ID" value="AHE57415.1"/>
    <property type="molecule type" value="Genomic_DNA"/>
</dbReference>
<keyword evidence="4" id="KW-1185">Reference proteome</keyword>
<dbReference type="STRING" id="1123269.NX02_19305"/>
<dbReference type="AlphaFoldDB" id="W0ANV4"/>
<dbReference type="eggNOG" id="COG3756">
    <property type="taxonomic scope" value="Bacteria"/>
</dbReference>
<dbReference type="EMBL" id="CP006644">
    <property type="protein sequence ID" value="AHE55525.1"/>
    <property type="molecule type" value="Genomic_DNA"/>
</dbReference>
<organism evidence="3 4">
    <name type="scientific">Sphingomonas sanxanigenens DSM 19645 = NX02</name>
    <dbReference type="NCBI Taxonomy" id="1123269"/>
    <lineage>
        <taxon>Bacteria</taxon>
        <taxon>Pseudomonadati</taxon>
        <taxon>Pseudomonadota</taxon>
        <taxon>Alphaproteobacteria</taxon>
        <taxon>Sphingomonadales</taxon>
        <taxon>Sphingomonadaceae</taxon>
        <taxon>Sphingomonas</taxon>
    </lineage>
</organism>
<evidence type="ECO:0000313" key="4">
    <source>
        <dbReference type="Proteomes" id="UP000018851"/>
    </source>
</evidence>
<evidence type="ECO:0000313" key="2">
    <source>
        <dbReference type="EMBL" id="AHE55525.1"/>
    </source>
</evidence>
<dbReference type="RefSeq" id="WP_025293689.1">
    <property type="nucleotide sequence ID" value="NZ_CP006644.1"/>
</dbReference>
<protein>
    <recommendedName>
        <fullName evidence="5">DUF1376 domain-containing protein</fullName>
    </recommendedName>
</protein>
<dbReference type="PATRIC" id="fig|1123269.5.peg.3777"/>
<dbReference type="OrthoDB" id="7211084at2"/>
<proteinExistence type="predicted"/>
<feature type="region of interest" description="Disordered" evidence="1">
    <location>
        <begin position="174"/>
        <end position="197"/>
    </location>
</feature>
<dbReference type="KEGG" id="ssan:NX02_19305"/>
<name>W0ANV4_9SPHN</name>
<accession>W0ANV4</accession>
<feature type="region of interest" description="Disordered" evidence="1">
    <location>
        <begin position="118"/>
        <end position="137"/>
    </location>
</feature>
<dbReference type="HOGENOM" id="CLU_057833_0_0_5"/>
<evidence type="ECO:0000313" key="3">
    <source>
        <dbReference type="EMBL" id="AHE57415.1"/>
    </source>
</evidence>
<gene>
    <name evidence="2" type="ORF">NX02_19305</name>
    <name evidence="3" type="ORF">NX02_29235</name>
</gene>
<dbReference type="Proteomes" id="UP000018851">
    <property type="component" value="Chromosome"/>
</dbReference>
<evidence type="ECO:0000256" key="1">
    <source>
        <dbReference type="SAM" id="MobiDB-lite"/>
    </source>
</evidence>